<dbReference type="AlphaFoldDB" id="A0A8X6L6G5"/>
<evidence type="ECO:0000313" key="2">
    <source>
        <dbReference type="Proteomes" id="UP000887116"/>
    </source>
</evidence>
<name>A0A8X6L6G5_TRICU</name>
<keyword evidence="2" id="KW-1185">Reference proteome</keyword>
<accession>A0A8X6L6G5</accession>
<dbReference type="Proteomes" id="UP000887116">
    <property type="component" value="Unassembled WGS sequence"/>
</dbReference>
<sequence length="155" mass="17366">MKKYEIKDRNYIKKNQASRINFGWNTGSRRYAKLGNQWDTTAAGCLARRKYVPKKTAAACLPTLSKPTLLRSASSATPLCQCLPRRSYSPWCEVSPNYSGGVLFLLRTSGVTILVSSAGTCGSSRNGQDCHRNDPQFIFEIRRTDAEQIHSFHCL</sequence>
<gene>
    <name evidence="1" type="ORF">TNCT_92931</name>
</gene>
<evidence type="ECO:0000313" key="1">
    <source>
        <dbReference type="EMBL" id="GFQ99485.1"/>
    </source>
</evidence>
<reference evidence="1" key="1">
    <citation type="submission" date="2020-07" db="EMBL/GenBank/DDBJ databases">
        <title>Multicomponent nature underlies the extraordinary mechanical properties of spider dragline silk.</title>
        <authorList>
            <person name="Kono N."/>
            <person name="Nakamura H."/>
            <person name="Mori M."/>
            <person name="Yoshida Y."/>
            <person name="Ohtoshi R."/>
            <person name="Malay A.D."/>
            <person name="Moran D.A.P."/>
            <person name="Tomita M."/>
            <person name="Numata K."/>
            <person name="Arakawa K."/>
        </authorList>
    </citation>
    <scope>NUCLEOTIDE SEQUENCE</scope>
</reference>
<proteinExistence type="predicted"/>
<dbReference type="EMBL" id="BMAO01005156">
    <property type="protein sequence ID" value="GFQ99485.1"/>
    <property type="molecule type" value="Genomic_DNA"/>
</dbReference>
<protein>
    <submittedName>
        <fullName evidence="1">Uncharacterized protein</fullName>
    </submittedName>
</protein>
<organism evidence="1 2">
    <name type="scientific">Trichonephila clavata</name>
    <name type="common">Joro spider</name>
    <name type="synonym">Nephila clavata</name>
    <dbReference type="NCBI Taxonomy" id="2740835"/>
    <lineage>
        <taxon>Eukaryota</taxon>
        <taxon>Metazoa</taxon>
        <taxon>Ecdysozoa</taxon>
        <taxon>Arthropoda</taxon>
        <taxon>Chelicerata</taxon>
        <taxon>Arachnida</taxon>
        <taxon>Araneae</taxon>
        <taxon>Araneomorphae</taxon>
        <taxon>Entelegynae</taxon>
        <taxon>Araneoidea</taxon>
        <taxon>Nephilidae</taxon>
        <taxon>Trichonephila</taxon>
    </lineage>
</organism>
<comment type="caution">
    <text evidence="1">The sequence shown here is derived from an EMBL/GenBank/DDBJ whole genome shotgun (WGS) entry which is preliminary data.</text>
</comment>